<reference evidence="3" key="1">
    <citation type="journal article" date="2012" name="PLoS Genet.">
        <title>The genomes of the fungal plant pathogens Cladosporium fulvum and Dothistroma septosporum reveal adaptation to different hosts and lifestyles but also signatures of common ancestry.</title>
        <authorList>
            <person name="de Wit P.J.G.M."/>
            <person name="van der Burgt A."/>
            <person name="Oekmen B."/>
            <person name="Stergiopoulos I."/>
            <person name="Abd-Elsalam K.A."/>
            <person name="Aerts A.L."/>
            <person name="Bahkali A.H."/>
            <person name="Beenen H.G."/>
            <person name="Chettri P."/>
            <person name="Cox M.P."/>
            <person name="Datema E."/>
            <person name="de Vries R.P."/>
            <person name="Dhillon B."/>
            <person name="Ganley A.R."/>
            <person name="Griffiths S.A."/>
            <person name="Guo Y."/>
            <person name="Hamelin R.C."/>
            <person name="Henrissat B."/>
            <person name="Kabir M.S."/>
            <person name="Jashni M.K."/>
            <person name="Kema G."/>
            <person name="Klaubauf S."/>
            <person name="Lapidus A."/>
            <person name="Levasseur A."/>
            <person name="Lindquist E."/>
            <person name="Mehrabi R."/>
            <person name="Ohm R.A."/>
            <person name="Owen T.J."/>
            <person name="Salamov A."/>
            <person name="Schwelm A."/>
            <person name="Schijlen E."/>
            <person name="Sun H."/>
            <person name="van den Burg H.A."/>
            <person name="van Ham R.C.H.J."/>
            <person name="Zhang S."/>
            <person name="Goodwin S.B."/>
            <person name="Grigoriev I.V."/>
            <person name="Collemare J."/>
            <person name="Bradshaw R.E."/>
        </authorList>
    </citation>
    <scope>NUCLEOTIDE SEQUENCE [LARGE SCALE GENOMIC DNA]</scope>
    <source>
        <strain evidence="3">NZE10 / CBS 128990</strain>
    </source>
</reference>
<name>M2WJY7_DOTSN</name>
<dbReference type="STRING" id="675120.M2WJY7"/>
<dbReference type="eggNOG" id="ENOG502SFBR">
    <property type="taxonomic scope" value="Eukaryota"/>
</dbReference>
<evidence type="ECO:0008006" key="4">
    <source>
        <dbReference type="Google" id="ProtNLM"/>
    </source>
</evidence>
<accession>M2WJY7</accession>
<feature type="compositionally biased region" description="Polar residues" evidence="1">
    <location>
        <begin position="115"/>
        <end position="127"/>
    </location>
</feature>
<dbReference type="Proteomes" id="UP000016933">
    <property type="component" value="Unassembled WGS sequence"/>
</dbReference>
<feature type="compositionally biased region" description="Polar residues" evidence="1">
    <location>
        <begin position="449"/>
        <end position="460"/>
    </location>
</feature>
<feature type="compositionally biased region" description="Polar residues" evidence="1">
    <location>
        <begin position="158"/>
        <end position="201"/>
    </location>
</feature>
<dbReference type="PANTHER" id="PTHR35392:SF1">
    <property type="entry name" value="ZN(II)2CYS6 TRANSCRIPTION FACTOR (EUROFUNG)"/>
    <property type="match status" value="1"/>
</dbReference>
<protein>
    <recommendedName>
        <fullName evidence="4">Zn(2)-C6 fungal-type domain-containing protein</fullName>
    </recommendedName>
</protein>
<feature type="compositionally biased region" description="Polar residues" evidence="1">
    <location>
        <begin position="310"/>
        <end position="320"/>
    </location>
</feature>
<gene>
    <name evidence="2" type="ORF">DOTSEDRAFT_75105</name>
</gene>
<feature type="region of interest" description="Disordered" evidence="1">
    <location>
        <begin position="310"/>
        <end position="332"/>
    </location>
</feature>
<dbReference type="OMA" id="RCINRES"/>
<feature type="region of interest" description="Disordered" evidence="1">
    <location>
        <begin position="57"/>
        <end position="83"/>
    </location>
</feature>
<organism evidence="2 3">
    <name type="scientific">Dothistroma septosporum (strain NZE10 / CBS 128990)</name>
    <name type="common">Red band needle blight fungus</name>
    <name type="synonym">Mycosphaerella pini</name>
    <dbReference type="NCBI Taxonomy" id="675120"/>
    <lineage>
        <taxon>Eukaryota</taxon>
        <taxon>Fungi</taxon>
        <taxon>Dikarya</taxon>
        <taxon>Ascomycota</taxon>
        <taxon>Pezizomycotina</taxon>
        <taxon>Dothideomycetes</taxon>
        <taxon>Dothideomycetidae</taxon>
        <taxon>Mycosphaerellales</taxon>
        <taxon>Mycosphaerellaceae</taxon>
        <taxon>Dothistroma</taxon>
    </lineage>
</organism>
<feature type="region of interest" description="Disordered" evidence="1">
    <location>
        <begin position="115"/>
        <end position="201"/>
    </location>
</feature>
<feature type="compositionally biased region" description="Low complexity" evidence="1">
    <location>
        <begin position="142"/>
        <end position="152"/>
    </location>
</feature>
<dbReference type="HOGENOM" id="CLU_323649_0_0_1"/>
<reference evidence="2 3" key="2">
    <citation type="journal article" date="2012" name="PLoS Pathog.">
        <title>Diverse lifestyles and strategies of plant pathogenesis encoded in the genomes of eighteen Dothideomycetes fungi.</title>
        <authorList>
            <person name="Ohm R.A."/>
            <person name="Feau N."/>
            <person name="Henrissat B."/>
            <person name="Schoch C.L."/>
            <person name="Horwitz B.A."/>
            <person name="Barry K.W."/>
            <person name="Condon B.J."/>
            <person name="Copeland A.C."/>
            <person name="Dhillon B."/>
            <person name="Glaser F."/>
            <person name="Hesse C.N."/>
            <person name="Kosti I."/>
            <person name="LaButti K."/>
            <person name="Lindquist E.A."/>
            <person name="Lucas S."/>
            <person name="Salamov A.A."/>
            <person name="Bradshaw R.E."/>
            <person name="Ciuffetti L."/>
            <person name="Hamelin R.C."/>
            <person name="Kema G.H.J."/>
            <person name="Lawrence C."/>
            <person name="Scott J.A."/>
            <person name="Spatafora J.W."/>
            <person name="Turgeon B.G."/>
            <person name="de Wit P.J.G.M."/>
            <person name="Zhong S."/>
            <person name="Goodwin S.B."/>
            <person name="Grigoriev I.V."/>
        </authorList>
    </citation>
    <scope>NUCLEOTIDE SEQUENCE [LARGE SCALE GENOMIC DNA]</scope>
    <source>
        <strain evidence="3">NZE10 / CBS 128990</strain>
    </source>
</reference>
<evidence type="ECO:0000313" key="2">
    <source>
        <dbReference type="EMBL" id="EME39268.1"/>
    </source>
</evidence>
<dbReference type="InterPro" id="IPR052973">
    <property type="entry name" value="Fungal_sec-metab_reg_TF"/>
</dbReference>
<proteinExistence type="predicted"/>
<sequence>MATMFAGPFFPPGYDLGFDFDSSLDEDTPWLPYDFGQGMTQTYPVLQDQVSFLSPQSPASLRSDVAKASPGRDTCQAPAASQGSASLSPAEIIYTPTSTLLEYDESNVLDDAAYQNASTSPESNTFSADDFVRVNGPEDEMSSGSASMISQSPHPSRAISSSQLALASPQRQSASSADQTSQHPHWHRLSSSPMNTSMEDSFVPYTSSADLDLPAVPWMEDDLLSQTSAFNATFASQAYATSFRTLSHGSFQQLPDASNGLSFEPQQPVAIETQAGVLYPSVNAGTGLIPDPTGVCAPQQQVASSFHQHSFAHQNTTQAHVPSGSFPQQQRQQYVVRSQAPGISQSRQSNVAALVANSLATPAPTNHPMQTHQQHQQQYGMLDDSPSTQLSSLRSRRGRAADLLPFASSATATQTSRRLARRDLAQSSHGPVPPPQTDRTKRGGRQKNMHLSNETRQQSHAMRKRGACWRCAMQRDQCDPGEPCKRCINRESKGGSILHFGCDRSKLPDFIHDFLPRQASMTGPHQKQMIEDSVKSQVRHWDKENARDLYLTVFYGEPLAWKCYEFVPRTPEFTTQYQFFRDETTGQQVRKIKYSPPFGLLKIDSSDDHHFEAYLDRLMQPKYLWEFAWCFYEEECLVEPNEFQAHLLDDMCILYGDTADKGLHDLLKDIIRMLLLTHIMGRTLCIVEQNLPTVISSVRHTKTPAECLPFTSPKMANRQLKFFFGLLRTQIYEKILKWQQQTFHIGGKKETTWTQSFCVMLGFAMVLEEVQRLMHIQAETSAEQGLMSWDDASRQAENAFDRIDGRYKLLIGLFQCKYRDKTWGENGSFGPHTPRLTEPAQVHFLRKVRYLLVKDQNHLRSRENVSFGRDTQCLYTTRQTARFLLPFLTLQGS</sequence>
<dbReference type="EMBL" id="KB446545">
    <property type="protein sequence ID" value="EME39268.1"/>
    <property type="molecule type" value="Genomic_DNA"/>
</dbReference>
<feature type="region of interest" description="Disordered" evidence="1">
    <location>
        <begin position="361"/>
        <end position="460"/>
    </location>
</feature>
<dbReference type="AlphaFoldDB" id="M2WJY7"/>
<dbReference type="OrthoDB" id="4226666at2759"/>
<dbReference type="PANTHER" id="PTHR35392">
    <property type="entry name" value="ZN(II)2CYS6 TRANSCRIPTION FACTOR (EUROFUNG)-RELATED-RELATED"/>
    <property type="match status" value="1"/>
</dbReference>
<feature type="compositionally biased region" description="Polar residues" evidence="1">
    <location>
        <begin position="408"/>
        <end position="417"/>
    </location>
</feature>
<keyword evidence="3" id="KW-1185">Reference proteome</keyword>
<evidence type="ECO:0000313" key="3">
    <source>
        <dbReference type="Proteomes" id="UP000016933"/>
    </source>
</evidence>
<evidence type="ECO:0000256" key="1">
    <source>
        <dbReference type="SAM" id="MobiDB-lite"/>
    </source>
</evidence>